<dbReference type="HOGENOM" id="CLU_149312_0_0_3"/>
<keyword evidence="2" id="KW-1133">Transmembrane helix</keyword>
<dbReference type="KEGG" id="dsl:Dacsa_0004"/>
<evidence type="ECO:0000313" key="3">
    <source>
        <dbReference type="EMBL" id="AFZ48828.1"/>
    </source>
</evidence>
<keyword evidence="2" id="KW-0812">Transmembrane</keyword>
<gene>
    <name evidence="3" type="ORF">Dacsa_0004</name>
</gene>
<dbReference type="EMBL" id="CP003944">
    <property type="protein sequence ID" value="AFZ48828.1"/>
    <property type="molecule type" value="Genomic_DNA"/>
</dbReference>
<feature type="transmembrane region" description="Helical" evidence="2">
    <location>
        <begin position="50"/>
        <end position="70"/>
    </location>
</feature>
<name>K9YRW0_DACS8</name>
<keyword evidence="4" id="KW-1185">Reference proteome</keyword>
<accession>K9YRW0</accession>
<evidence type="ECO:0000256" key="2">
    <source>
        <dbReference type="SAM" id="Phobius"/>
    </source>
</evidence>
<dbReference type="PATRIC" id="fig|13035.3.peg.5"/>
<sequence length="116" mass="12982">MSHNSDDRLVNFIRQYNSSPPPPKVDLEAEIMAHVEIEPQREKVVAFPQVAFGGVIAASVLLLFTSVRLLQPTFYSPQPSAELEHFLTENWEAVTTPPPSDTSWQTLTTEKTKSSN</sequence>
<dbReference type="STRING" id="13035.Dacsa_0004"/>
<reference evidence="3" key="1">
    <citation type="submission" date="2012-04" db="EMBL/GenBank/DDBJ databases">
        <title>Finished genome of Dactylococcopsis salina PCC 8305.</title>
        <authorList>
            <consortium name="US DOE Joint Genome Institute"/>
            <person name="Gugger M."/>
            <person name="Coursin T."/>
            <person name="Rippka R."/>
            <person name="Tandeau De Marsac N."/>
            <person name="Huntemann M."/>
            <person name="Wei C.-L."/>
            <person name="Han J."/>
            <person name="Detter J.C."/>
            <person name="Han C."/>
            <person name="Tapia R."/>
            <person name="Daligault H."/>
            <person name="Chen A."/>
            <person name="Krypides N."/>
            <person name="Mavromatis K."/>
            <person name="Markowitz V."/>
            <person name="Szeto E."/>
            <person name="Ivanova N."/>
            <person name="Ovchinnikova G."/>
            <person name="Pagani I."/>
            <person name="Pati A."/>
            <person name="Goodwin L."/>
            <person name="Peters L."/>
            <person name="Pitluck S."/>
            <person name="Woyke T."/>
            <person name="Kerfeld C."/>
        </authorList>
    </citation>
    <scope>NUCLEOTIDE SEQUENCE [LARGE SCALE GENOMIC DNA]</scope>
    <source>
        <strain evidence="3">PCC 8305</strain>
    </source>
</reference>
<proteinExistence type="predicted"/>
<keyword evidence="2" id="KW-0472">Membrane</keyword>
<dbReference type="Proteomes" id="UP000010482">
    <property type="component" value="Chromosome"/>
</dbReference>
<feature type="region of interest" description="Disordered" evidence="1">
    <location>
        <begin position="94"/>
        <end position="116"/>
    </location>
</feature>
<evidence type="ECO:0000256" key="1">
    <source>
        <dbReference type="SAM" id="MobiDB-lite"/>
    </source>
</evidence>
<protein>
    <submittedName>
        <fullName evidence="3">Uncharacterized protein</fullName>
    </submittedName>
</protein>
<dbReference type="RefSeq" id="WP_015227841.1">
    <property type="nucleotide sequence ID" value="NC_019780.1"/>
</dbReference>
<dbReference type="OrthoDB" id="582668at2"/>
<evidence type="ECO:0000313" key="4">
    <source>
        <dbReference type="Proteomes" id="UP000010482"/>
    </source>
</evidence>
<organism evidence="3 4">
    <name type="scientific">Dactylococcopsis salina (strain PCC 8305)</name>
    <name type="common">Myxobactron salinum</name>
    <dbReference type="NCBI Taxonomy" id="13035"/>
    <lineage>
        <taxon>Bacteria</taxon>
        <taxon>Bacillati</taxon>
        <taxon>Cyanobacteriota</taxon>
        <taxon>Cyanophyceae</taxon>
        <taxon>Nodosilineales</taxon>
        <taxon>Cymatolegaceae</taxon>
        <taxon>Dactylococcopsis</taxon>
    </lineage>
</organism>
<dbReference type="AlphaFoldDB" id="K9YRW0"/>